<reference evidence="1 2" key="1">
    <citation type="journal article" date="2023" name="Sci. Data">
        <title>Genome assembly of the Korean intertidal mud-creeper Batillaria attramentaria.</title>
        <authorList>
            <person name="Patra A.K."/>
            <person name="Ho P.T."/>
            <person name="Jun S."/>
            <person name="Lee S.J."/>
            <person name="Kim Y."/>
            <person name="Won Y.J."/>
        </authorList>
    </citation>
    <scope>NUCLEOTIDE SEQUENCE [LARGE SCALE GENOMIC DNA]</scope>
    <source>
        <strain evidence="1">Wonlab-2016</strain>
    </source>
</reference>
<feature type="non-terminal residue" evidence="1">
    <location>
        <position position="66"/>
    </location>
</feature>
<dbReference type="AlphaFoldDB" id="A0ABD0LDI9"/>
<organism evidence="1 2">
    <name type="scientific">Batillaria attramentaria</name>
    <dbReference type="NCBI Taxonomy" id="370345"/>
    <lineage>
        <taxon>Eukaryota</taxon>
        <taxon>Metazoa</taxon>
        <taxon>Spiralia</taxon>
        <taxon>Lophotrochozoa</taxon>
        <taxon>Mollusca</taxon>
        <taxon>Gastropoda</taxon>
        <taxon>Caenogastropoda</taxon>
        <taxon>Sorbeoconcha</taxon>
        <taxon>Cerithioidea</taxon>
        <taxon>Batillariidae</taxon>
        <taxon>Batillaria</taxon>
    </lineage>
</organism>
<evidence type="ECO:0000313" key="1">
    <source>
        <dbReference type="EMBL" id="KAK7497395.1"/>
    </source>
</evidence>
<dbReference type="EMBL" id="JACVVK020000059">
    <property type="protein sequence ID" value="KAK7497395.1"/>
    <property type="molecule type" value="Genomic_DNA"/>
</dbReference>
<keyword evidence="2" id="KW-1185">Reference proteome</keyword>
<gene>
    <name evidence="1" type="ORF">BaRGS_00011439</name>
</gene>
<sequence length="66" mass="7468">MPTIGRDRLLAVHTARHAESKHIQPYPPAYTQTWRRIDCVGCILLQILHRRDTQTSTCHGDGTCIG</sequence>
<proteinExistence type="predicted"/>
<protein>
    <submittedName>
        <fullName evidence="1">Uncharacterized protein</fullName>
    </submittedName>
</protein>
<evidence type="ECO:0000313" key="2">
    <source>
        <dbReference type="Proteomes" id="UP001519460"/>
    </source>
</evidence>
<comment type="caution">
    <text evidence="1">The sequence shown here is derived from an EMBL/GenBank/DDBJ whole genome shotgun (WGS) entry which is preliminary data.</text>
</comment>
<accession>A0ABD0LDI9</accession>
<dbReference type="Proteomes" id="UP001519460">
    <property type="component" value="Unassembled WGS sequence"/>
</dbReference>
<name>A0ABD0LDI9_9CAEN</name>